<dbReference type="PANTHER" id="PTHR30290:SF10">
    <property type="entry name" value="PERIPLASMIC OLIGOPEPTIDE-BINDING PROTEIN-RELATED"/>
    <property type="match status" value="1"/>
</dbReference>
<keyword evidence="9" id="KW-1185">Reference proteome</keyword>
<dbReference type="InterPro" id="IPR039424">
    <property type="entry name" value="SBP_5"/>
</dbReference>
<evidence type="ECO:0000256" key="5">
    <source>
        <dbReference type="SAM" id="MobiDB-lite"/>
    </source>
</evidence>
<feature type="region of interest" description="Disordered" evidence="5">
    <location>
        <begin position="112"/>
        <end position="134"/>
    </location>
</feature>
<dbReference type="InterPro" id="IPR000914">
    <property type="entry name" value="SBP_5_dom"/>
</dbReference>
<proteinExistence type="inferred from homology"/>
<evidence type="ECO:0000259" key="7">
    <source>
        <dbReference type="Pfam" id="PF00496"/>
    </source>
</evidence>
<feature type="region of interest" description="Disordered" evidence="5">
    <location>
        <begin position="76"/>
        <end position="99"/>
    </location>
</feature>
<name>A0A5B9W001_9BACT</name>
<dbReference type="SUPFAM" id="SSF48452">
    <property type="entry name" value="TPR-like"/>
    <property type="match status" value="1"/>
</dbReference>
<evidence type="ECO:0000256" key="6">
    <source>
        <dbReference type="SAM" id="SignalP"/>
    </source>
</evidence>
<protein>
    <submittedName>
        <fullName evidence="8">Bacterial extracellular solute-binding protein, family 5 Middle</fullName>
    </submittedName>
</protein>
<evidence type="ECO:0000256" key="3">
    <source>
        <dbReference type="ARBA" id="ARBA00022448"/>
    </source>
</evidence>
<evidence type="ECO:0000256" key="4">
    <source>
        <dbReference type="ARBA" id="ARBA00022729"/>
    </source>
</evidence>
<dbReference type="AlphaFoldDB" id="A0A5B9W001"/>
<evidence type="ECO:0000313" key="8">
    <source>
        <dbReference type="EMBL" id="QEH33878.1"/>
    </source>
</evidence>
<keyword evidence="3" id="KW-0813">Transport</keyword>
<dbReference type="SUPFAM" id="SSF53850">
    <property type="entry name" value="Periplasmic binding protein-like II"/>
    <property type="match status" value="1"/>
</dbReference>
<dbReference type="Proteomes" id="UP000324233">
    <property type="component" value="Chromosome"/>
</dbReference>
<dbReference type="Gene3D" id="3.40.190.10">
    <property type="entry name" value="Periplasmic binding protein-like II"/>
    <property type="match status" value="1"/>
</dbReference>
<dbReference type="GO" id="GO:0030313">
    <property type="term" value="C:cell envelope"/>
    <property type="evidence" value="ECO:0007669"/>
    <property type="project" value="UniProtKB-SubCell"/>
</dbReference>
<accession>A0A5B9W001</accession>
<evidence type="ECO:0000256" key="2">
    <source>
        <dbReference type="ARBA" id="ARBA00005695"/>
    </source>
</evidence>
<organism evidence="8 9">
    <name type="scientific">Aquisphaera giovannonii</name>
    <dbReference type="NCBI Taxonomy" id="406548"/>
    <lineage>
        <taxon>Bacteria</taxon>
        <taxon>Pseudomonadati</taxon>
        <taxon>Planctomycetota</taxon>
        <taxon>Planctomycetia</taxon>
        <taxon>Isosphaerales</taxon>
        <taxon>Isosphaeraceae</taxon>
        <taxon>Aquisphaera</taxon>
    </lineage>
</organism>
<dbReference type="GO" id="GO:0015833">
    <property type="term" value="P:peptide transport"/>
    <property type="evidence" value="ECO:0007669"/>
    <property type="project" value="TreeGrafter"/>
</dbReference>
<dbReference type="OrthoDB" id="231050at2"/>
<feature type="domain" description="Solute-binding protein family 5" evidence="7">
    <location>
        <begin position="387"/>
        <end position="730"/>
    </location>
</feature>
<dbReference type="Gene3D" id="3.10.105.10">
    <property type="entry name" value="Dipeptide-binding Protein, Domain 3"/>
    <property type="match status" value="1"/>
</dbReference>
<evidence type="ECO:0000313" key="9">
    <source>
        <dbReference type="Proteomes" id="UP000324233"/>
    </source>
</evidence>
<dbReference type="EMBL" id="CP042997">
    <property type="protein sequence ID" value="QEH33878.1"/>
    <property type="molecule type" value="Genomic_DNA"/>
</dbReference>
<dbReference type="InterPro" id="IPR011990">
    <property type="entry name" value="TPR-like_helical_dom_sf"/>
</dbReference>
<dbReference type="RefSeq" id="WP_148593875.1">
    <property type="nucleotide sequence ID" value="NZ_CP042997.1"/>
</dbReference>
<dbReference type="GO" id="GO:1904680">
    <property type="term" value="F:peptide transmembrane transporter activity"/>
    <property type="evidence" value="ECO:0007669"/>
    <property type="project" value="TreeGrafter"/>
</dbReference>
<comment type="subcellular location">
    <subcellularLocation>
        <location evidence="1">Cell envelope</location>
    </subcellularLocation>
</comment>
<reference evidence="8 9" key="1">
    <citation type="submission" date="2019-08" db="EMBL/GenBank/DDBJ databases">
        <title>Deep-cultivation of Planctomycetes and their phenomic and genomic characterization uncovers novel biology.</title>
        <authorList>
            <person name="Wiegand S."/>
            <person name="Jogler M."/>
            <person name="Boedeker C."/>
            <person name="Pinto D."/>
            <person name="Vollmers J."/>
            <person name="Rivas-Marin E."/>
            <person name="Kohn T."/>
            <person name="Peeters S.H."/>
            <person name="Heuer A."/>
            <person name="Rast P."/>
            <person name="Oberbeckmann S."/>
            <person name="Bunk B."/>
            <person name="Jeske O."/>
            <person name="Meyerdierks A."/>
            <person name="Storesund J.E."/>
            <person name="Kallscheuer N."/>
            <person name="Luecker S."/>
            <person name="Lage O.M."/>
            <person name="Pohl T."/>
            <person name="Merkel B.J."/>
            <person name="Hornburger P."/>
            <person name="Mueller R.-W."/>
            <person name="Bruemmer F."/>
            <person name="Labrenz M."/>
            <person name="Spormann A.M."/>
            <person name="Op den Camp H."/>
            <person name="Overmann J."/>
            <person name="Amann R."/>
            <person name="Jetten M.S.M."/>
            <person name="Mascher T."/>
            <person name="Medema M.H."/>
            <person name="Devos D.P."/>
            <person name="Kaster A.-K."/>
            <person name="Ovreas L."/>
            <person name="Rohde M."/>
            <person name="Galperin M.Y."/>
            <person name="Jogler C."/>
        </authorList>
    </citation>
    <scope>NUCLEOTIDE SEQUENCE [LARGE SCALE GENOMIC DNA]</scope>
    <source>
        <strain evidence="8 9">OJF2</strain>
    </source>
</reference>
<feature type="chain" id="PRO_5022912909" evidence="6">
    <location>
        <begin position="31"/>
        <end position="848"/>
    </location>
</feature>
<dbReference type="Gene3D" id="3.90.76.10">
    <property type="entry name" value="Dipeptide-binding Protein, Domain 1"/>
    <property type="match status" value="1"/>
</dbReference>
<feature type="signal peptide" evidence="6">
    <location>
        <begin position="1"/>
        <end position="30"/>
    </location>
</feature>
<comment type="similarity">
    <text evidence="2">Belongs to the bacterial solute-binding protein 5 family.</text>
</comment>
<dbReference type="Gene3D" id="1.25.40.10">
    <property type="entry name" value="Tetratricopeptide repeat domain"/>
    <property type="match status" value="1"/>
</dbReference>
<dbReference type="Pfam" id="PF00496">
    <property type="entry name" value="SBP_bac_5"/>
    <property type="match status" value="1"/>
</dbReference>
<dbReference type="KEGG" id="agv:OJF2_24100"/>
<evidence type="ECO:0000256" key="1">
    <source>
        <dbReference type="ARBA" id="ARBA00004196"/>
    </source>
</evidence>
<dbReference type="PANTHER" id="PTHR30290">
    <property type="entry name" value="PERIPLASMIC BINDING COMPONENT OF ABC TRANSPORTER"/>
    <property type="match status" value="1"/>
</dbReference>
<keyword evidence="4 6" id="KW-0732">Signal</keyword>
<sequence precursor="true">MMSRRGNSSRGGAIRLTALAGSTLAVLAWAGHGAATGRAQEPAGQPPGAASAPSQLLRSVPFDRITLSDNSVFIVDPVSPRPLPPVDPKKKDASASSDAELAAQYEGNITLPGERSKIKTAPRKKAEEAPAADDPTQVVKVHLLDNVAVRDYTVKRSNIRSIEYFEDMLLEEADRLVLARDFARAFECLLRVKTRNPSWPGMDEHVNKLLLAEGTAALVAGDSERGLRLLRELLARDRNYPGLMDQLASAYGGWIGRAIELRQFSRGRRYLHEAEELAGDHPSVRAMRDRFASLARDRVRAAEALQGAARLDALADALRTWPELEGAADLYAKAFEAIPTLDVAVNDVPYPVGPWVRSPADARVSRLLYRPILAADSEEAAQGKLADQLVESLESADLGRRLVLRVRPGTRWSDGSREATAADVARCLIDRTDPSSNKYQARWADALDRVAAADESRVEIRLKRPLVRTGSWFEWPVGPAHAGIDGRVATTRLERLLVTDGPFRCAASSADALDLARAGPRPEPAPASASSAGLRVMRIHEVRLPRNRPVVAALLEGDVTLAAHVPPDQVAALKANPEIRVGQYAQPRSHVLAIDARNPVLRNRSLRRGLSYAIPRKGILEDAVLRRPVDESSDATDGPFPKGSYANAPGVKPLEFNATLAIMLVAGARKELGAARIELKLEYPAIAEARAAMPKLVESLELTGIKIQPVEVPESRLESELRQGRRFDLAYRALRCEEPILEAGLMLCPGYDAPPQSDALSSAASPRILQLLLQLDRATELSTARGLAIQIDRESRDELPVIPLWQVADHYAWRTRLRGPVEAAESLYQGLATWEIEPWFARDPWRKP</sequence>
<gene>
    <name evidence="8" type="ORF">OJF2_24100</name>
</gene>